<comment type="function">
    <text evidence="15">Component of a retrotranslocation channel required for peroxisome organization by mediating export of the PEX5 receptor from peroxisomes to the cytosol, thereby promoting PEX5 recycling.</text>
</comment>
<accession>A0AAV4W6H0</accession>
<evidence type="ECO:0000256" key="12">
    <source>
        <dbReference type="ARBA" id="ARBA00023136"/>
    </source>
</evidence>
<dbReference type="Pfam" id="PF04757">
    <property type="entry name" value="Pex2_Pex12"/>
    <property type="match status" value="1"/>
</dbReference>
<evidence type="ECO:0000256" key="9">
    <source>
        <dbReference type="ARBA" id="ARBA00022833"/>
    </source>
</evidence>
<dbReference type="EMBL" id="BPLQ01014226">
    <property type="protein sequence ID" value="GIY78327.1"/>
    <property type="molecule type" value="Genomic_DNA"/>
</dbReference>
<keyword evidence="13 15" id="KW-0576">Peroxisome</keyword>
<dbReference type="SUPFAM" id="SSF57850">
    <property type="entry name" value="RING/U-box"/>
    <property type="match status" value="1"/>
</dbReference>
<evidence type="ECO:0000256" key="7">
    <source>
        <dbReference type="ARBA" id="ARBA00022723"/>
    </source>
</evidence>
<evidence type="ECO:0000256" key="16">
    <source>
        <dbReference type="SAM" id="Phobius"/>
    </source>
</evidence>
<evidence type="ECO:0000256" key="10">
    <source>
        <dbReference type="ARBA" id="ARBA00022927"/>
    </source>
</evidence>
<dbReference type="GO" id="GO:1990429">
    <property type="term" value="C:peroxisomal importomer complex"/>
    <property type="evidence" value="ECO:0007669"/>
    <property type="project" value="TreeGrafter"/>
</dbReference>
<keyword evidence="19" id="KW-1185">Reference proteome</keyword>
<comment type="similarity">
    <text evidence="3 15">Belongs to the pex2/pex10/pex12 family.</text>
</comment>
<dbReference type="GO" id="GO:0016558">
    <property type="term" value="P:protein import into peroxisome matrix"/>
    <property type="evidence" value="ECO:0007669"/>
    <property type="project" value="UniProtKB-UniRule"/>
</dbReference>
<dbReference type="AlphaFoldDB" id="A0AAV4W6H0"/>
<sequence length="334" mass="38856">MAEYGIHHATFGESTPSIFEIIGQENLFSALRAAFRHGFKVLAENNPGKFGLLFKYFDEGYTVIDSVFQYIHLRLKGGLFPETFYGLKRIPDPRDLSVSKRKIAAWVFFAVVFPYLQSQLELLYKDMREEYSQGSFSYKGFKRRVALLYLKFYPVYNFIYEITVLAYYMTYALKLTRFHSPLMHVTSTTLTHLTAFDLIDDAWKEYVPEHQKQKLTTTLWNGLNVFVGGVTLSISIGAFLTQFINWWYNKEGNTSSFVSLPVPPPPRKWNLEEPIEICPLCKKKRTNDTVLSSSGFVFCYPCIFRFVRENNKCPVTGYKSSSQQLVKLYHQEEY</sequence>
<evidence type="ECO:0000256" key="14">
    <source>
        <dbReference type="ARBA" id="ARBA00029692"/>
    </source>
</evidence>
<keyword evidence="11 16" id="KW-1133">Transmembrane helix</keyword>
<dbReference type="GO" id="GO:0006513">
    <property type="term" value="P:protein monoubiquitination"/>
    <property type="evidence" value="ECO:0007669"/>
    <property type="project" value="TreeGrafter"/>
</dbReference>
<evidence type="ECO:0000256" key="13">
    <source>
        <dbReference type="ARBA" id="ARBA00023140"/>
    </source>
</evidence>
<evidence type="ECO:0000256" key="6">
    <source>
        <dbReference type="ARBA" id="ARBA00022692"/>
    </source>
</evidence>
<evidence type="ECO:0000256" key="15">
    <source>
        <dbReference type="PIRNR" id="PIRNR038074"/>
    </source>
</evidence>
<dbReference type="Gene3D" id="3.30.40.10">
    <property type="entry name" value="Zinc/RING finger domain, C3HC4 (zinc finger)"/>
    <property type="match status" value="1"/>
</dbReference>
<dbReference type="Proteomes" id="UP001054837">
    <property type="component" value="Unassembled WGS sequence"/>
</dbReference>
<dbReference type="InterPro" id="IPR013083">
    <property type="entry name" value="Znf_RING/FYVE/PHD"/>
</dbReference>
<comment type="pathway">
    <text evidence="2">Protein modification; protein ubiquitination.</text>
</comment>
<keyword evidence="6 16" id="KW-0812">Transmembrane</keyword>
<keyword evidence="5" id="KW-0813">Transport</keyword>
<evidence type="ECO:0000256" key="8">
    <source>
        <dbReference type="ARBA" id="ARBA00022771"/>
    </source>
</evidence>
<feature type="transmembrane region" description="Helical" evidence="16">
    <location>
        <begin position="225"/>
        <end position="248"/>
    </location>
</feature>
<evidence type="ECO:0000256" key="5">
    <source>
        <dbReference type="ARBA" id="ARBA00022448"/>
    </source>
</evidence>
<comment type="subcellular location">
    <subcellularLocation>
        <location evidence="1">Peroxisome membrane</location>
        <topology evidence="1">Multi-pass membrane protein</topology>
    </subcellularLocation>
</comment>
<feature type="transmembrane region" description="Helical" evidence="16">
    <location>
        <begin position="145"/>
        <end position="169"/>
    </location>
</feature>
<dbReference type="PIRSF" id="PIRSF038074">
    <property type="entry name" value="Peroxisome_assembly_p12"/>
    <property type="match status" value="1"/>
</dbReference>
<feature type="domain" description="Pex N-terminal" evidence="17">
    <location>
        <begin position="24"/>
        <end position="249"/>
    </location>
</feature>
<dbReference type="PANTHER" id="PTHR12888:SF0">
    <property type="entry name" value="PEROXISOME ASSEMBLY PROTEIN 12"/>
    <property type="match status" value="1"/>
</dbReference>
<name>A0AAV4W6H0_9ARAC</name>
<evidence type="ECO:0000259" key="17">
    <source>
        <dbReference type="Pfam" id="PF04757"/>
    </source>
</evidence>
<keyword evidence="8" id="KW-0863">Zinc-finger</keyword>
<dbReference type="GO" id="GO:0004842">
    <property type="term" value="F:ubiquitin-protein transferase activity"/>
    <property type="evidence" value="ECO:0007669"/>
    <property type="project" value="TreeGrafter"/>
</dbReference>
<dbReference type="InterPro" id="IPR017375">
    <property type="entry name" value="PEX12"/>
</dbReference>
<dbReference type="GO" id="GO:0008270">
    <property type="term" value="F:zinc ion binding"/>
    <property type="evidence" value="ECO:0007669"/>
    <property type="project" value="UniProtKB-KW"/>
</dbReference>
<keyword evidence="10" id="KW-0653">Protein transport</keyword>
<evidence type="ECO:0000256" key="3">
    <source>
        <dbReference type="ARBA" id="ARBA00008704"/>
    </source>
</evidence>
<protein>
    <recommendedName>
        <fullName evidence="4 15">Peroxisome assembly protein 12</fullName>
    </recommendedName>
    <alternativeName>
        <fullName evidence="14 15">Peroxin-12</fullName>
    </alternativeName>
</protein>
<comment type="caution">
    <text evidence="18">The sequence shown here is derived from an EMBL/GenBank/DDBJ whole genome shotgun (WGS) entry which is preliminary data.</text>
</comment>
<keyword evidence="12 15" id="KW-0472">Membrane</keyword>
<reference evidence="18 19" key="1">
    <citation type="submission" date="2021-06" db="EMBL/GenBank/DDBJ databases">
        <title>Caerostris darwini draft genome.</title>
        <authorList>
            <person name="Kono N."/>
            <person name="Arakawa K."/>
        </authorList>
    </citation>
    <scope>NUCLEOTIDE SEQUENCE [LARGE SCALE GENOMIC DNA]</scope>
</reference>
<evidence type="ECO:0000256" key="4">
    <source>
        <dbReference type="ARBA" id="ARBA00018980"/>
    </source>
</evidence>
<evidence type="ECO:0000256" key="1">
    <source>
        <dbReference type="ARBA" id="ARBA00004585"/>
    </source>
</evidence>
<gene>
    <name evidence="18" type="primary">Pex12</name>
    <name evidence="18" type="ORF">CDAR_2431</name>
</gene>
<dbReference type="InterPro" id="IPR006845">
    <property type="entry name" value="Pex_N"/>
</dbReference>
<dbReference type="CDD" id="cd16451">
    <property type="entry name" value="mRING_PEX12"/>
    <property type="match status" value="1"/>
</dbReference>
<keyword evidence="7" id="KW-0479">Metal-binding</keyword>
<evidence type="ECO:0000256" key="2">
    <source>
        <dbReference type="ARBA" id="ARBA00004906"/>
    </source>
</evidence>
<evidence type="ECO:0000256" key="11">
    <source>
        <dbReference type="ARBA" id="ARBA00022989"/>
    </source>
</evidence>
<keyword evidence="9" id="KW-0862">Zinc</keyword>
<proteinExistence type="inferred from homology"/>
<dbReference type="PANTHER" id="PTHR12888">
    <property type="entry name" value="PEROXISOME ASSEMBLY PROTEIN 12 PEROXIN-12"/>
    <property type="match status" value="1"/>
</dbReference>
<organism evidence="18 19">
    <name type="scientific">Caerostris darwini</name>
    <dbReference type="NCBI Taxonomy" id="1538125"/>
    <lineage>
        <taxon>Eukaryota</taxon>
        <taxon>Metazoa</taxon>
        <taxon>Ecdysozoa</taxon>
        <taxon>Arthropoda</taxon>
        <taxon>Chelicerata</taxon>
        <taxon>Arachnida</taxon>
        <taxon>Araneae</taxon>
        <taxon>Araneomorphae</taxon>
        <taxon>Entelegynae</taxon>
        <taxon>Araneoidea</taxon>
        <taxon>Araneidae</taxon>
        <taxon>Caerostris</taxon>
    </lineage>
</organism>
<evidence type="ECO:0000313" key="18">
    <source>
        <dbReference type="EMBL" id="GIY78327.1"/>
    </source>
</evidence>
<dbReference type="GO" id="GO:0005778">
    <property type="term" value="C:peroxisomal membrane"/>
    <property type="evidence" value="ECO:0007669"/>
    <property type="project" value="UniProtKB-SubCell"/>
</dbReference>
<evidence type="ECO:0000313" key="19">
    <source>
        <dbReference type="Proteomes" id="UP001054837"/>
    </source>
</evidence>